<dbReference type="EMBL" id="BONK01000021">
    <property type="protein sequence ID" value="GIG23586.1"/>
    <property type="molecule type" value="Genomic_DNA"/>
</dbReference>
<comment type="caution">
    <text evidence="1">The sequence shown here is derived from an EMBL/GenBank/DDBJ whole genome shotgun (WGS) entry which is preliminary data.</text>
</comment>
<name>A0A919U3S6_9CELL</name>
<gene>
    <name evidence="1" type="ORF">Cch01nite_43100</name>
</gene>
<evidence type="ECO:0000313" key="1">
    <source>
        <dbReference type="EMBL" id="GIG23586.1"/>
    </source>
</evidence>
<dbReference type="Proteomes" id="UP000632740">
    <property type="component" value="Unassembled WGS sequence"/>
</dbReference>
<keyword evidence="2" id="KW-1185">Reference proteome</keyword>
<proteinExistence type="predicted"/>
<reference evidence="1" key="1">
    <citation type="submission" date="2021-01" db="EMBL/GenBank/DDBJ databases">
        <title>Whole genome shotgun sequence of Cellulomonas chitinilytica NBRC 110799.</title>
        <authorList>
            <person name="Komaki H."/>
            <person name="Tamura T."/>
        </authorList>
    </citation>
    <scope>NUCLEOTIDE SEQUENCE</scope>
    <source>
        <strain evidence="1">NBRC 110799</strain>
    </source>
</reference>
<sequence>MTLPGVWESRPDGASTAEFDVGGTGYFTNFPLWSGGTCDPDRVVPYTGEFRWTAIDGYFRVDAPNGPMLFQPPGHFGQPDWQRLVISLCGEQTPDEALLVYDGGPDWGPEPTHQSS</sequence>
<protein>
    <submittedName>
        <fullName evidence="1">Uncharacterized protein</fullName>
    </submittedName>
</protein>
<organism evidence="1 2">
    <name type="scientific">Cellulomonas chitinilytica</name>
    <dbReference type="NCBI Taxonomy" id="398759"/>
    <lineage>
        <taxon>Bacteria</taxon>
        <taxon>Bacillati</taxon>
        <taxon>Actinomycetota</taxon>
        <taxon>Actinomycetes</taxon>
        <taxon>Micrococcales</taxon>
        <taxon>Cellulomonadaceae</taxon>
        <taxon>Cellulomonas</taxon>
    </lineage>
</organism>
<accession>A0A919U3S6</accession>
<dbReference type="AlphaFoldDB" id="A0A919U3S6"/>
<evidence type="ECO:0000313" key="2">
    <source>
        <dbReference type="Proteomes" id="UP000632740"/>
    </source>
</evidence>